<dbReference type="Proteomes" id="UP001595764">
    <property type="component" value="Unassembled WGS sequence"/>
</dbReference>
<accession>A0ABV7QBH6</accession>
<dbReference type="Gene3D" id="2.30.40.10">
    <property type="entry name" value="Urease, subunit C, domain 1"/>
    <property type="match status" value="1"/>
</dbReference>
<dbReference type="InterPro" id="IPR006680">
    <property type="entry name" value="Amidohydro-rel"/>
</dbReference>
<protein>
    <submittedName>
        <fullName evidence="3">Amidohydrolase family protein</fullName>
    </submittedName>
</protein>
<keyword evidence="4" id="KW-1185">Reference proteome</keyword>
<evidence type="ECO:0000313" key="4">
    <source>
        <dbReference type="Proteomes" id="UP001595764"/>
    </source>
</evidence>
<dbReference type="Pfam" id="PF01979">
    <property type="entry name" value="Amidohydro_1"/>
    <property type="match status" value="1"/>
</dbReference>
<dbReference type="SUPFAM" id="SSF51338">
    <property type="entry name" value="Composite domain of metallo-dependent hydrolases"/>
    <property type="match status" value="1"/>
</dbReference>
<dbReference type="InterPro" id="IPR011059">
    <property type="entry name" value="Metal-dep_hydrolase_composite"/>
</dbReference>
<dbReference type="EMBL" id="JBHRWI010000006">
    <property type="protein sequence ID" value="MFC3509675.1"/>
    <property type="molecule type" value="Genomic_DNA"/>
</dbReference>
<dbReference type="PANTHER" id="PTHR11113:SF2">
    <property type="entry name" value="ADENINE DEAMINASE"/>
    <property type="match status" value="1"/>
</dbReference>
<gene>
    <name evidence="3" type="ORF">ACFORO_05835</name>
</gene>
<evidence type="ECO:0000256" key="1">
    <source>
        <dbReference type="ARBA" id="ARBA00022801"/>
    </source>
</evidence>
<sequence>MTDAIRDRVRTMTREIETARGQHRADLVLRDCQVISPYSNEIHPADIVVLGRRIVAVRPDFDGPAAREEDCAGLFAAPGLVEPHLLPDQGLTWAEVGWNAVRTGTTAVVTPELGPADGIARFDLPCRLFEATGHGLTQRSGPSADSDENSVQSAATAHGLGMARVPGGSVRSALRMGRTVLIPDRDAEGAEVLAGIADGTLDARHLCLGTGSGRVLPEVAHALAAGISAPTALQLGSLNAATHYGLDHLLGSIAPGRWADFFLTEDLGAVPARVYVGGVLVAENGNRP</sequence>
<organism evidence="3 4">
    <name type="scientific">Amycolatopsis halotolerans</name>
    <dbReference type="NCBI Taxonomy" id="330083"/>
    <lineage>
        <taxon>Bacteria</taxon>
        <taxon>Bacillati</taxon>
        <taxon>Actinomycetota</taxon>
        <taxon>Actinomycetes</taxon>
        <taxon>Pseudonocardiales</taxon>
        <taxon>Pseudonocardiaceae</taxon>
        <taxon>Amycolatopsis</taxon>
    </lineage>
</organism>
<feature type="domain" description="Amidohydrolase-related" evidence="2">
    <location>
        <begin position="189"/>
        <end position="280"/>
    </location>
</feature>
<dbReference type="RefSeq" id="WP_377867691.1">
    <property type="nucleotide sequence ID" value="NZ_JBHMAY010000001.1"/>
</dbReference>
<name>A0ABV7QBH6_9PSEU</name>
<reference evidence="4" key="1">
    <citation type="journal article" date="2019" name="Int. J. Syst. Evol. Microbiol.">
        <title>The Global Catalogue of Microorganisms (GCM) 10K type strain sequencing project: providing services to taxonomists for standard genome sequencing and annotation.</title>
        <authorList>
            <consortium name="The Broad Institute Genomics Platform"/>
            <consortium name="The Broad Institute Genome Sequencing Center for Infectious Disease"/>
            <person name="Wu L."/>
            <person name="Ma J."/>
        </authorList>
    </citation>
    <scope>NUCLEOTIDE SEQUENCE [LARGE SCALE GENOMIC DNA]</scope>
    <source>
        <strain evidence="4">CGMCC 4.7682</strain>
    </source>
</reference>
<evidence type="ECO:0000259" key="2">
    <source>
        <dbReference type="Pfam" id="PF01979"/>
    </source>
</evidence>
<proteinExistence type="predicted"/>
<comment type="caution">
    <text evidence="3">The sequence shown here is derived from an EMBL/GenBank/DDBJ whole genome shotgun (WGS) entry which is preliminary data.</text>
</comment>
<evidence type="ECO:0000313" key="3">
    <source>
        <dbReference type="EMBL" id="MFC3509675.1"/>
    </source>
</evidence>
<dbReference type="Gene3D" id="3.20.20.140">
    <property type="entry name" value="Metal-dependent hydrolases"/>
    <property type="match status" value="1"/>
</dbReference>
<keyword evidence="1" id="KW-0378">Hydrolase</keyword>
<dbReference type="PANTHER" id="PTHR11113">
    <property type="entry name" value="N-ACETYLGLUCOSAMINE-6-PHOSPHATE DEACETYLASE"/>
    <property type="match status" value="1"/>
</dbReference>